<sequence>MKKIVHIVLLVTLIFTTFYFGAPLSQNQTAKASFDPNNLVADAAFINVEGISAAGIQDLFNTTGTFLKTYSENGRSAARIVYDAAHGYGDASGALNGIDINSSTGTINPVAILATLQKEQGLVTGGASVTLNQSALNAAMGYGCPDGGGCNDAYVGFTKQIENAAWQLRYNYERAQGHGFSDYQVGQTATIDGQSVTYSNRATASLYRYTPHLGQNFTTYFNLWSTIYQYSFVSQSAYPTIRQNETAYFNLTVRNTGSATWTSSMHLGTDRGRDRVPGFIRGNTWSSANRITMLESSVAPGETATFRFTMAAPSNMAPGTYREYFRPVVDGIAWMNDLGIYWDINIANAPVVQVPNRYQYSFVSQSAYPAVNRNETAYLNLKIKNTGTATWDSSMHLGTDRGRDRITGFVRRENWSSPNRITMLESSVAPGETATFRFTMAAPSNMVPGTYKEYFRPVVDGIAWLNDIGIYWDITVL</sequence>
<accession>A0A0G4B323</accession>
<evidence type="ECO:0000313" key="3">
    <source>
        <dbReference type="Proteomes" id="UP000035648"/>
    </source>
</evidence>
<dbReference type="Pfam" id="PF16158">
    <property type="entry name" value="N_BRCA1_IG"/>
    <property type="match status" value="2"/>
</dbReference>
<dbReference type="KEGG" id="bbgw:UT28_C0001G0428"/>
<dbReference type="InterPro" id="IPR013783">
    <property type="entry name" value="Ig-like_fold"/>
</dbReference>
<dbReference type="EMBL" id="CP011213">
    <property type="protein sequence ID" value="AKM82234.1"/>
    <property type="molecule type" value="Genomic_DNA"/>
</dbReference>
<feature type="domain" description="Nbr1 FW" evidence="1">
    <location>
        <begin position="252"/>
        <end position="327"/>
    </location>
</feature>
<proteinExistence type="predicted"/>
<dbReference type="Gene3D" id="2.60.40.10">
    <property type="entry name" value="Immunoglobulins"/>
    <property type="match status" value="2"/>
</dbReference>
<reference evidence="2 3" key="1">
    <citation type="journal article" date="2015" name="Nature">
        <title>rRNA introns, odd ribosomes, and small enigmatic genomes across a large radiation of phyla.</title>
        <authorList>
            <person name="Brown C.T."/>
            <person name="Hug L.A."/>
            <person name="Thomas B.C."/>
            <person name="Sharon I."/>
            <person name="Castelle C.J."/>
            <person name="Singh A."/>
            <person name="Wilkins M.J."/>
            <person name="Williams K.H."/>
            <person name="Banfield J.F."/>
        </authorList>
    </citation>
    <scope>NUCLEOTIDE SEQUENCE [LARGE SCALE GENOMIC DNA]</scope>
</reference>
<name>A0A0G4B323_9BACT</name>
<dbReference type="STRING" id="1618337.UT28_C0001G0428"/>
<gene>
    <name evidence="2" type="ORF">UT28_C0001G0428</name>
</gene>
<evidence type="ECO:0000313" key="2">
    <source>
        <dbReference type="EMBL" id="AKM82234.1"/>
    </source>
</evidence>
<dbReference type="Proteomes" id="UP000035648">
    <property type="component" value="Chromosome"/>
</dbReference>
<evidence type="ECO:0000259" key="1">
    <source>
        <dbReference type="Pfam" id="PF16158"/>
    </source>
</evidence>
<dbReference type="InterPro" id="IPR032350">
    <property type="entry name" value="Nbr1_FW"/>
</dbReference>
<protein>
    <recommendedName>
        <fullName evidence="1">Nbr1 FW domain-containing protein</fullName>
    </recommendedName>
</protein>
<dbReference type="AlphaFoldDB" id="A0A0G4B323"/>
<organism evidence="2 3">
    <name type="scientific">Berkelbacteria bacterium GW2011_GWE1_39_12</name>
    <dbReference type="NCBI Taxonomy" id="1618337"/>
    <lineage>
        <taxon>Bacteria</taxon>
        <taxon>Candidatus Berkelbacteria</taxon>
    </lineage>
</organism>
<dbReference type="PATRIC" id="fig|1618337.4.peg.425"/>
<feature type="domain" description="Nbr1 FW" evidence="1">
    <location>
        <begin position="382"/>
        <end position="458"/>
    </location>
</feature>